<comment type="caution">
    <text evidence="1">The sequence shown here is derived from an EMBL/GenBank/DDBJ whole genome shotgun (WGS) entry which is preliminary data.</text>
</comment>
<protein>
    <submittedName>
        <fullName evidence="1">Uncharacterized protein</fullName>
    </submittedName>
</protein>
<keyword evidence="4" id="KW-1185">Reference proteome</keyword>
<dbReference type="AlphaFoldDB" id="A0A150FQH4"/>
<evidence type="ECO:0000313" key="4">
    <source>
        <dbReference type="Proteomes" id="UP000323392"/>
    </source>
</evidence>
<dbReference type="PATRIC" id="fig|1121328.3.peg.948"/>
<gene>
    <name evidence="1" type="ORF">JWYL7_0942</name>
    <name evidence="2" type="ORF">SAMN05661008_00911</name>
</gene>
<evidence type="ECO:0000313" key="3">
    <source>
        <dbReference type="Proteomes" id="UP000092605"/>
    </source>
</evidence>
<dbReference type="EMBL" id="LSFY01000001">
    <property type="protein sequence ID" value="KXZ39867.1"/>
    <property type="molecule type" value="Genomic_DNA"/>
</dbReference>
<organism evidence="1 3">
    <name type="scientific">Alkalithermobacter thermoalcaliphilus JW-YL-7 = DSM 7308</name>
    <dbReference type="NCBI Taxonomy" id="1121328"/>
    <lineage>
        <taxon>Bacteria</taxon>
        <taxon>Bacillati</taxon>
        <taxon>Bacillota</taxon>
        <taxon>Clostridia</taxon>
        <taxon>Peptostreptococcales</taxon>
        <taxon>Tepidibacteraceae</taxon>
        <taxon>Alkalithermobacter</taxon>
    </lineage>
</organism>
<accession>A0A150FQH4</accession>
<name>A0A150FQH4_CLOPD</name>
<dbReference type="RefSeq" id="WP_066069771.1">
    <property type="nucleotide sequence ID" value="NZ_FRBG01000005.1"/>
</dbReference>
<dbReference type="Proteomes" id="UP000092605">
    <property type="component" value="Unassembled WGS sequence"/>
</dbReference>
<sequence>MDDILKKYNCLSNNEKIEFIKKIIPSLEELIKEDKEQLVVEFYPILNTILEKYGLNIQDIMFMLQMFSNKQQ</sequence>
<reference evidence="2 4" key="2">
    <citation type="submission" date="2016-11" db="EMBL/GenBank/DDBJ databases">
        <authorList>
            <person name="Varghese N."/>
            <person name="Submissions S."/>
        </authorList>
    </citation>
    <scope>NUCLEOTIDE SEQUENCE [LARGE SCALE GENOMIC DNA]</scope>
    <source>
        <strain evidence="2 4">DSM 7308</strain>
    </source>
</reference>
<proteinExistence type="predicted"/>
<reference evidence="1 3" key="1">
    <citation type="submission" date="2016-02" db="EMBL/GenBank/DDBJ databases">
        <title>Draft genome sequence for Clostridium paradoxum JW-YL-7.</title>
        <authorList>
            <person name="Utturkar S.M."/>
            <person name="Lancaster A."/>
            <person name="Poole F.L."/>
            <person name="Adams M.W."/>
            <person name="Brown S.D."/>
        </authorList>
    </citation>
    <scope>NUCLEOTIDE SEQUENCE [LARGE SCALE GENOMIC DNA]</scope>
    <source>
        <strain evidence="1 3">JW-YL-7</strain>
    </source>
</reference>
<evidence type="ECO:0000313" key="1">
    <source>
        <dbReference type="EMBL" id="KXZ39867.1"/>
    </source>
</evidence>
<dbReference type="Proteomes" id="UP000323392">
    <property type="component" value="Unassembled WGS sequence"/>
</dbReference>
<evidence type="ECO:0000313" key="2">
    <source>
        <dbReference type="EMBL" id="SHK79514.1"/>
    </source>
</evidence>
<dbReference type="EMBL" id="FRBG01000005">
    <property type="protein sequence ID" value="SHK79514.1"/>
    <property type="molecule type" value="Genomic_DNA"/>
</dbReference>
<dbReference type="STRING" id="1121328.JWYL7_0942"/>